<sequence length="432" mass="48210">MKLPSLLTLMFILVLACGGASESVVEPQEQLAKAVSPPLTVTPLPSTVTPILTPVPELVPTPIETAVDEFFWNEPMAQVTQKCSGDFTFTHKIIDLEDSSGISFGPGSHIAPHEHMAYWGVPKIEGSNINATGTQVSERVQIYSPTDIFYIDLRKLNRTTGESPNEIRYVEWGGYLYTCNGHQIMFGHLSEPSDELRSILSKNEPQCDEQTCIWSFPTFIPSGTPLFMTSGFAGAFDFGLSLAGLTVEELQGQPGYGYSMTPWRTHSGNSVCPQEYFIEPLRSEYMKLLGDFQCGPFNQDVDGTAMGFWFPSSSPEIVPLTPSERDVDEWETIWLFQDFRDSSEYIISVGNNTFGLDYGQYSYVSSETGLVNRKWDQVKSGQTYCMELRIEDNHDDIPNIINKIILLELSQDGTQLAIEAIDGINCGEDFWE</sequence>
<evidence type="ECO:0000313" key="1">
    <source>
        <dbReference type="EMBL" id="SVB94391.1"/>
    </source>
</evidence>
<name>A0A382I6S8_9ZZZZ</name>
<reference evidence="1" key="1">
    <citation type="submission" date="2018-05" db="EMBL/GenBank/DDBJ databases">
        <authorList>
            <person name="Lanie J.A."/>
            <person name="Ng W.-L."/>
            <person name="Kazmierczak K.M."/>
            <person name="Andrzejewski T.M."/>
            <person name="Davidsen T.M."/>
            <person name="Wayne K.J."/>
            <person name="Tettelin H."/>
            <person name="Glass J.I."/>
            <person name="Rusch D."/>
            <person name="Podicherti R."/>
            <person name="Tsui H.-C.T."/>
            <person name="Winkler M.E."/>
        </authorList>
    </citation>
    <scope>NUCLEOTIDE SEQUENCE</scope>
</reference>
<gene>
    <name evidence="1" type="ORF">METZ01_LOCUS247245</name>
</gene>
<organism evidence="1">
    <name type="scientific">marine metagenome</name>
    <dbReference type="NCBI Taxonomy" id="408172"/>
    <lineage>
        <taxon>unclassified sequences</taxon>
        <taxon>metagenomes</taxon>
        <taxon>ecological metagenomes</taxon>
    </lineage>
</organism>
<dbReference type="PROSITE" id="PS51257">
    <property type="entry name" value="PROKAR_LIPOPROTEIN"/>
    <property type="match status" value="1"/>
</dbReference>
<accession>A0A382I6S8</accession>
<proteinExistence type="predicted"/>
<protein>
    <submittedName>
        <fullName evidence="1">Uncharacterized protein</fullName>
    </submittedName>
</protein>
<feature type="non-terminal residue" evidence="1">
    <location>
        <position position="432"/>
    </location>
</feature>
<dbReference type="EMBL" id="UINC01065094">
    <property type="protein sequence ID" value="SVB94391.1"/>
    <property type="molecule type" value="Genomic_DNA"/>
</dbReference>
<dbReference type="AlphaFoldDB" id="A0A382I6S8"/>